<name>A0A2V3IWC7_9FLOR</name>
<dbReference type="Proteomes" id="UP000247409">
    <property type="component" value="Unassembled WGS sequence"/>
</dbReference>
<feature type="binding site" evidence="7">
    <location>
        <position position="328"/>
    </location>
    <ligand>
        <name>NAD(+)</name>
        <dbReference type="ChEBI" id="CHEBI:57540"/>
    </ligand>
</feature>
<reference evidence="13 14" key="1">
    <citation type="journal article" date="2018" name="Mol. Biol. Evol.">
        <title>Analysis of the draft genome of the red seaweed Gracilariopsis chorda provides insights into genome size evolution in Rhodophyta.</title>
        <authorList>
            <person name="Lee J."/>
            <person name="Yang E.C."/>
            <person name="Graf L."/>
            <person name="Yang J.H."/>
            <person name="Qiu H."/>
            <person name="Zel Zion U."/>
            <person name="Chan C.X."/>
            <person name="Stephens T.G."/>
            <person name="Weber A.P.M."/>
            <person name="Boo G.H."/>
            <person name="Boo S.M."/>
            <person name="Kim K.M."/>
            <person name="Shin Y."/>
            <person name="Jung M."/>
            <person name="Lee S.J."/>
            <person name="Yim H.S."/>
            <person name="Lee J.H."/>
            <person name="Bhattacharya D."/>
            <person name="Yoon H.S."/>
        </authorList>
    </citation>
    <scope>NUCLEOTIDE SEQUENCE [LARGE SCALE GENOMIC DNA]</scope>
    <source>
        <strain evidence="13 14">SKKU-2015</strain>
        <tissue evidence="13">Whole body</tissue>
    </source>
</reference>
<dbReference type="GO" id="GO:0141152">
    <property type="term" value="F:glycerol-3-phosphate dehydrogenase (NAD+) activity"/>
    <property type="evidence" value="ECO:0007669"/>
    <property type="project" value="UniProtKB-UniRule"/>
</dbReference>
<dbReference type="InterPro" id="IPR008927">
    <property type="entry name" value="6-PGluconate_DH-like_C_sf"/>
</dbReference>
<evidence type="ECO:0000313" key="13">
    <source>
        <dbReference type="EMBL" id="PXF46411.1"/>
    </source>
</evidence>
<feature type="binding site" evidence="7">
    <location>
        <position position="184"/>
    </location>
    <ligand>
        <name>NAD(+)</name>
        <dbReference type="ChEBI" id="CHEBI:57540"/>
    </ligand>
</feature>
<feature type="binding site" evidence="7">
    <location>
        <begin position="41"/>
        <end position="46"/>
    </location>
    <ligand>
        <name>NAD(+)</name>
        <dbReference type="ChEBI" id="CHEBI:57540"/>
    </ligand>
</feature>
<protein>
    <recommendedName>
        <fullName evidence="9">Glycerol-3-phosphate dehydrogenase [NAD(+)]</fullName>
        <ecNumber evidence="9">1.1.1.8</ecNumber>
    </recommendedName>
</protein>
<sequence length="387" mass="42728">MPPIVIRTQPDDPTHATPSPTHSRQHSSEQLLPMKRICIVGAGNWGSAAAIIIAENVKKYDYYDDTVNMWVYEEIIDGKKLSEIINEQHINVKYLPDHNLPENIVAVPDLRDAAAGCNVFIFVIPHQFLIRTCKTLKGQIPDDSIAISLIKGIDFNEDGVILMSDIIKRELSIDVSVLSGANIANEIAAGKFCESTIGYNNSDNAIVFFELFNNRNFRISLIKDVEAVQVFGALKNVIALGAGFCDALNMGNNTKAALIRIGLLEMHRFASKYFGPIHDAAMVESCGLADLITTCMGGRNRRVSEAFARAGGKRSWEELEDEMLKGQKLQGTSTVLEVMKILKRDNCLNEFPFIKLIYQIAYEGAAIPTIVDFPDEHAGDALDAPDD</sequence>
<comment type="catalytic activity">
    <reaction evidence="4 9">
        <text>sn-glycerol 3-phosphate + NAD(+) = dihydroxyacetone phosphate + NADH + H(+)</text>
        <dbReference type="Rhea" id="RHEA:11092"/>
        <dbReference type="ChEBI" id="CHEBI:15378"/>
        <dbReference type="ChEBI" id="CHEBI:57540"/>
        <dbReference type="ChEBI" id="CHEBI:57597"/>
        <dbReference type="ChEBI" id="CHEBI:57642"/>
        <dbReference type="ChEBI" id="CHEBI:57945"/>
        <dbReference type="EC" id="1.1.1.8"/>
    </reaction>
</comment>
<dbReference type="STRING" id="448386.A0A2V3IWC7"/>
<dbReference type="InterPro" id="IPR011128">
    <property type="entry name" value="G3P_DH_NAD-dep_N"/>
</dbReference>
<feature type="binding site" evidence="6">
    <location>
        <position position="151"/>
    </location>
    <ligand>
        <name>substrate</name>
    </ligand>
</feature>
<feature type="binding site" evidence="7">
    <location>
        <position position="330"/>
    </location>
    <ligand>
        <name>NAD(+)</name>
        <dbReference type="ChEBI" id="CHEBI:57540"/>
    </ligand>
</feature>
<dbReference type="PRINTS" id="PR00077">
    <property type="entry name" value="GPDHDRGNASE"/>
</dbReference>
<evidence type="ECO:0000313" key="14">
    <source>
        <dbReference type="Proteomes" id="UP000247409"/>
    </source>
</evidence>
<evidence type="ECO:0000256" key="10">
    <source>
        <dbReference type="SAM" id="MobiDB-lite"/>
    </source>
</evidence>
<dbReference type="PIRSF" id="PIRSF000114">
    <property type="entry name" value="Glycerol-3-P_dh"/>
    <property type="match status" value="1"/>
</dbReference>
<keyword evidence="2 8" id="KW-0560">Oxidoreductase</keyword>
<dbReference type="Gene3D" id="1.10.1040.10">
    <property type="entry name" value="N-(1-d-carboxylethyl)-l-norvaline Dehydrogenase, domain 2"/>
    <property type="match status" value="1"/>
</dbReference>
<feature type="domain" description="Glycerol-3-phosphate dehydrogenase NAD-dependent N-terminal" evidence="11">
    <location>
        <begin position="37"/>
        <end position="204"/>
    </location>
</feature>
<feature type="binding site" evidence="7">
    <location>
        <position position="299"/>
    </location>
    <ligand>
        <name>NAD(+)</name>
        <dbReference type="ChEBI" id="CHEBI:57540"/>
    </ligand>
</feature>
<evidence type="ECO:0000259" key="12">
    <source>
        <dbReference type="Pfam" id="PF07479"/>
    </source>
</evidence>
<evidence type="ECO:0000256" key="7">
    <source>
        <dbReference type="PIRSR" id="PIRSR000114-3"/>
    </source>
</evidence>
<dbReference type="InterPro" id="IPR006168">
    <property type="entry name" value="G3P_DH_NAD-dep"/>
</dbReference>
<dbReference type="EC" id="1.1.1.8" evidence="9"/>
<feature type="binding site" evidence="6">
    <location>
        <begin position="299"/>
        <end position="300"/>
    </location>
    <ligand>
        <name>substrate</name>
    </ligand>
</feature>
<dbReference type="GO" id="GO:0051287">
    <property type="term" value="F:NAD binding"/>
    <property type="evidence" value="ECO:0007669"/>
    <property type="project" value="UniProtKB-UniRule"/>
</dbReference>
<evidence type="ECO:0000256" key="3">
    <source>
        <dbReference type="ARBA" id="ARBA00023027"/>
    </source>
</evidence>
<dbReference type="PANTHER" id="PTHR11728">
    <property type="entry name" value="GLYCEROL-3-PHOSPHATE DEHYDROGENASE"/>
    <property type="match status" value="1"/>
</dbReference>
<dbReference type="PANTHER" id="PTHR11728:SF8">
    <property type="entry name" value="GLYCEROL-3-PHOSPHATE DEHYDROGENASE [NAD(+)]-RELATED"/>
    <property type="match status" value="1"/>
</dbReference>
<feature type="active site" description="Proton acceptor" evidence="5">
    <location>
        <position position="235"/>
    </location>
</feature>
<feature type="region of interest" description="Disordered" evidence="10">
    <location>
        <begin position="1"/>
        <end position="28"/>
    </location>
</feature>
<gene>
    <name evidence="13" type="ORF">BWQ96_03805</name>
</gene>
<dbReference type="Pfam" id="PF01210">
    <property type="entry name" value="NAD_Gly3P_dh_N"/>
    <property type="match status" value="1"/>
</dbReference>
<dbReference type="SUPFAM" id="SSF48179">
    <property type="entry name" value="6-phosphogluconate dehydrogenase C-terminal domain-like"/>
    <property type="match status" value="1"/>
</dbReference>
<dbReference type="EMBL" id="NBIV01000039">
    <property type="protein sequence ID" value="PXF46411.1"/>
    <property type="molecule type" value="Genomic_DNA"/>
</dbReference>
<dbReference type="Gene3D" id="3.40.50.720">
    <property type="entry name" value="NAD(P)-binding Rossmann-like Domain"/>
    <property type="match status" value="1"/>
</dbReference>
<evidence type="ECO:0000256" key="8">
    <source>
        <dbReference type="RuleBase" id="RU000437"/>
    </source>
</evidence>
<evidence type="ECO:0000256" key="4">
    <source>
        <dbReference type="ARBA" id="ARBA00048683"/>
    </source>
</evidence>
<dbReference type="NCBIfam" id="TIGR03376">
    <property type="entry name" value="glycerol3P_DH"/>
    <property type="match status" value="1"/>
</dbReference>
<dbReference type="GO" id="GO:0042803">
    <property type="term" value="F:protein homodimerization activity"/>
    <property type="evidence" value="ECO:0007669"/>
    <property type="project" value="InterPro"/>
</dbReference>
<dbReference type="GO" id="GO:0005975">
    <property type="term" value="P:carbohydrate metabolic process"/>
    <property type="evidence" value="ECO:0007669"/>
    <property type="project" value="InterPro"/>
</dbReference>
<dbReference type="SUPFAM" id="SSF51735">
    <property type="entry name" value="NAD(P)-binding Rossmann-fold domains"/>
    <property type="match status" value="1"/>
</dbReference>
<proteinExistence type="inferred from homology"/>
<keyword evidence="14" id="KW-1185">Reference proteome</keyword>
<feature type="binding site" evidence="7">
    <location>
        <position position="128"/>
    </location>
    <ligand>
        <name>NAD(+)</name>
        <dbReference type="ChEBI" id="CHEBI:57540"/>
    </ligand>
</feature>
<evidence type="ECO:0000259" key="11">
    <source>
        <dbReference type="Pfam" id="PF01210"/>
    </source>
</evidence>
<evidence type="ECO:0000256" key="5">
    <source>
        <dbReference type="PIRSR" id="PIRSR000114-1"/>
    </source>
</evidence>
<keyword evidence="3 7" id="KW-0520">NAD</keyword>
<accession>A0A2V3IWC7</accession>
<dbReference type="InterPro" id="IPR013328">
    <property type="entry name" value="6PGD_dom2"/>
</dbReference>
<dbReference type="InterPro" id="IPR006109">
    <property type="entry name" value="G3P_DH_NAD-dep_C"/>
</dbReference>
<dbReference type="GO" id="GO:0046168">
    <property type="term" value="P:glycerol-3-phosphate catabolic process"/>
    <property type="evidence" value="ECO:0007669"/>
    <property type="project" value="UniProtKB-UniRule"/>
</dbReference>
<dbReference type="OrthoDB" id="10263760at2759"/>
<feature type="domain" description="Glycerol-3-phosphate dehydrogenase NAD-dependent C-terminal" evidence="12">
    <location>
        <begin position="224"/>
        <end position="371"/>
    </location>
</feature>
<dbReference type="GO" id="GO:0005829">
    <property type="term" value="C:cytosol"/>
    <property type="evidence" value="ECO:0007669"/>
    <property type="project" value="TreeGrafter"/>
</dbReference>
<comment type="caution">
    <text evidence="13">The sequence shown here is derived from an EMBL/GenBank/DDBJ whole genome shotgun (WGS) entry which is preliminary data.</text>
</comment>
<comment type="similarity">
    <text evidence="1 8">Belongs to the NAD-dependent glycerol-3-phosphate dehydrogenase family.</text>
</comment>
<dbReference type="PROSITE" id="PS00957">
    <property type="entry name" value="NAD_G3PDH"/>
    <property type="match status" value="1"/>
</dbReference>
<dbReference type="AlphaFoldDB" id="A0A2V3IWC7"/>
<organism evidence="13 14">
    <name type="scientific">Gracilariopsis chorda</name>
    <dbReference type="NCBI Taxonomy" id="448386"/>
    <lineage>
        <taxon>Eukaryota</taxon>
        <taxon>Rhodophyta</taxon>
        <taxon>Florideophyceae</taxon>
        <taxon>Rhodymeniophycidae</taxon>
        <taxon>Gracilariales</taxon>
        <taxon>Gracilariaceae</taxon>
        <taxon>Gracilariopsis</taxon>
    </lineage>
</organism>
<evidence type="ECO:0000256" key="2">
    <source>
        <dbReference type="ARBA" id="ARBA00023002"/>
    </source>
</evidence>
<dbReference type="FunFam" id="3.40.50.720:FF:000365">
    <property type="entry name" value="Glycerol-3-phosphate dehydrogenase [NAD(+)]"/>
    <property type="match status" value="1"/>
</dbReference>
<dbReference type="InterPro" id="IPR017751">
    <property type="entry name" value="G3P_DH_NAD-dep_euk"/>
</dbReference>
<evidence type="ECO:0000256" key="1">
    <source>
        <dbReference type="ARBA" id="ARBA00011009"/>
    </source>
</evidence>
<dbReference type="InterPro" id="IPR036291">
    <property type="entry name" value="NAD(P)-bd_dom_sf"/>
</dbReference>
<evidence type="ECO:0000256" key="6">
    <source>
        <dbReference type="PIRSR" id="PIRSR000114-2"/>
    </source>
</evidence>
<dbReference type="Pfam" id="PF07479">
    <property type="entry name" value="NAD_Gly3P_dh_C"/>
    <property type="match status" value="1"/>
</dbReference>
<evidence type="ECO:0000256" key="9">
    <source>
        <dbReference type="RuleBase" id="RU361243"/>
    </source>
</evidence>
<dbReference type="FunFam" id="1.10.1040.10:FF:000004">
    <property type="entry name" value="Glycerol-3-phosphate dehydrogenase [NAD(+)]"/>
    <property type="match status" value="1"/>
</dbReference>